<sequence>MTDHSRLHTPDHDTDTEYAEQVRPPLLGASVWTAVTARAGGRCECTGECARPHPLADSDDYARGRGRCPAEQRPGRPLHAVPRTPVPPSQGAALGAEQLMAMCAPCHTRRDTHHTRTLRAAPTTDALFDLGEVTG</sequence>
<feature type="compositionally biased region" description="Basic and acidic residues" evidence="1">
    <location>
        <begin position="54"/>
        <end position="74"/>
    </location>
</feature>
<dbReference type="EMBL" id="PVZC01000002">
    <property type="protein sequence ID" value="PRY00428.1"/>
    <property type="molecule type" value="Genomic_DNA"/>
</dbReference>
<dbReference type="OrthoDB" id="3854769at2"/>
<keyword evidence="3" id="KW-1185">Reference proteome</keyword>
<comment type="caution">
    <text evidence="2">The sequence shown here is derived from an EMBL/GenBank/DDBJ whole genome shotgun (WGS) entry which is preliminary data.</text>
</comment>
<name>A0A2T0Q984_9ACTN</name>
<dbReference type="RefSeq" id="WP_106241735.1">
    <property type="nucleotide sequence ID" value="NZ_PVZC01000002.1"/>
</dbReference>
<protein>
    <submittedName>
        <fullName evidence="2">Uncharacterized protein</fullName>
    </submittedName>
</protein>
<feature type="compositionally biased region" description="Basic and acidic residues" evidence="1">
    <location>
        <begin position="1"/>
        <end position="15"/>
    </location>
</feature>
<evidence type="ECO:0000313" key="3">
    <source>
        <dbReference type="Proteomes" id="UP000237846"/>
    </source>
</evidence>
<dbReference type="AlphaFoldDB" id="A0A2T0Q984"/>
<reference evidence="2 3" key="1">
    <citation type="submission" date="2018-03" db="EMBL/GenBank/DDBJ databases">
        <title>Genomic Encyclopedia of Archaeal and Bacterial Type Strains, Phase II (KMG-II): from individual species to whole genera.</title>
        <authorList>
            <person name="Goeker M."/>
        </authorList>
    </citation>
    <scope>NUCLEOTIDE SEQUENCE [LARGE SCALE GENOMIC DNA]</scope>
    <source>
        <strain evidence="2 3">DSM 45601</strain>
    </source>
</reference>
<evidence type="ECO:0000256" key="1">
    <source>
        <dbReference type="SAM" id="MobiDB-lite"/>
    </source>
</evidence>
<feature type="region of interest" description="Disordered" evidence="1">
    <location>
        <begin position="54"/>
        <end position="92"/>
    </location>
</feature>
<gene>
    <name evidence="2" type="ORF">CLV72_10257</name>
</gene>
<organism evidence="2 3">
    <name type="scientific">Allonocardiopsis opalescens</name>
    <dbReference type="NCBI Taxonomy" id="1144618"/>
    <lineage>
        <taxon>Bacteria</taxon>
        <taxon>Bacillati</taxon>
        <taxon>Actinomycetota</taxon>
        <taxon>Actinomycetes</taxon>
        <taxon>Streptosporangiales</taxon>
        <taxon>Allonocardiopsis</taxon>
    </lineage>
</organism>
<accession>A0A2T0Q984</accession>
<dbReference type="Proteomes" id="UP000237846">
    <property type="component" value="Unassembled WGS sequence"/>
</dbReference>
<proteinExistence type="predicted"/>
<feature type="region of interest" description="Disordered" evidence="1">
    <location>
        <begin position="1"/>
        <end position="22"/>
    </location>
</feature>
<evidence type="ECO:0000313" key="2">
    <source>
        <dbReference type="EMBL" id="PRY00428.1"/>
    </source>
</evidence>